<protein>
    <submittedName>
        <fullName evidence="2">Uncharacterized protein</fullName>
    </submittedName>
</protein>
<name>A0A915IPD1_ROMCU</name>
<organism evidence="1 2">
    <name type="scientific">Romanomermis culicivorax</name>
    <name type="common">Nematode worm</name>
    <dbReference type="NCBI Taxonomy" id="13658"/>
    <lineage>
        <taxon>Eukaryota</taxon>
        <taxon>Metazoa</taxon>
        <taxon>Ecdysozoa</taxon>
        <taxon>Nematoda</taxon>
        <taxon>Enoplea</taxon>
        <taxon>Dorylaimia</taxon>
        <taxon>Mermithida</taxon>
        <taxon>Mermithoidea</taxon>
        <taxon>Mermithidae</taxon>
        <taxon>Romanomermis</taxon>
    </lineage>
</organism>
<dbReference type="WBParaSite" id="nRc.2.0.1.t16048-RA">
    <property type="protein sequence ID" value="nRc.2.0.1.t16048-RA"/>
    <property type="gene ID" value="nRc.2.0.1.g16048"/>
</dbReference>
<dbReference type="Proteomes" id="UP000887565">
    <property type="component" value="Unplaced"/>
</dbReference>
<sequence>MFHKLATCDEQTLKPVNKKNRLEICISIKMEAHSMRLYDLKKYPPTHERELFRPFDEFCSIMTKDLFDKEQF</sequence>
<keyword evidence="1" id="KW-1185">Reference proteome</keyword>
<reference evidence="2" key="1">
    <citation type="submission" date="2022-11" db="UniProtKB">
        <authorList>
            <consortium name="WormBaseParasite"/>
        </authorList>
    </citation>
    <scope>IDENTIFICATION</scope>
</reference>
<evidence type="ECO:0000313" key="1">
    <source>
        <dbReference type="Proteomes" id="UP000887565"/>
    </source>
</evidence>
<dbReference type="AlphaFoldDB" id="A0A915IPD1"/>
<evidence type="ECO:0000313" key="2">
    <source>
        <dbReference type="WBParaSite" id="nRc.2.0.1.t16048-RA"/>
    </source>
</evidence>
<accession>A0A915IPD1</accession>
<proteinExistence type="predicted"/>